<evidence type="ECO:0000313" key="4">
    <source>
        <dbReference type="Proteomes" id="UP000006039"/>
    </source>
</evidence>
<evidence type="ECO:0000313" key="2">
    <source>
        <dbReference type="EMBL" id="EJT78425.1"/>
    </source>
</evidence>
<dbReference type="EMBL" id="GL385396">
    <property type="protein sequence ID" value="EJT78425.1"/>
    <property type="molecule type" value="Genomic_DNA"/>
</dbReference>
<dbReference type="RefSeq" id="XP_009219570.1">
    <property type="nucleotide sequence ID" value="XM_009221306.1"/>
</dbReference>
<feature type="compositionally biased region" description="Polar residues" evidence="1">
    <location>
        <begin position="178"/>
        <end position="187"/>
    </location>
</feature>
<gene>
    <name evidence="3" type="primary">20343984</name>
    <name evidence="2" type="ORF">GGTG_03526</name>
</gene>
<dbReference type="eggNOG" id="ENOG502RI01">
    <property type="taxonomic scope" value="Eukaryota"/>
</dbReference>
<dbReference type="AlphaFoldDB" id="J3NQG9"/>
<dbReference type="EnsemblFungi" id="EJT78425">
    <property type="protein sequence ID" value="EJT78425"/>
    <property type="gene ID" value="GGTG_03526"/>
</dbReference>
<reference evidence="4" key="1">
    <citation type="submission" date="2010-07" db="EMBL/GenBank/DDBJ databases">
        <title>The genome sequence of Gaeumannomyces graminis var. tritici strain R3-111a-1.</title>
        <authorList>
            <consortium name="The Broad Institute Genome Sequencing Platform"/>
            <person name="Ma L.-J."/>
            <person name="Dead R."/>
            <person name="Young S."/>
            <person name="Zeng Q."/>
            <person name="Koehrsen M."/>
            <person name="Alvarado L."/>
            <person name="Berlin A."/>
            <person name="Chapman S.B."/>
            <person name="Chen Z."/>
            <person name="Freedman E."/>
            <person name="Gellesch M."/>
            <person name="Goldberg J."/>
            <person name="Griggs A."/>
            <person name="Gujja S."/>
            <person name="Heilman E.R."/>
            <person name="Heiman D."/>
            <person name="Hepburn T."/>
            <person name="Howarth C."/>
            <person name="Jen D."/>
            <person name="Larson L."/>
            <person name="Mehta T."/>
            <person name="Neiman D."/>
            <person name="Pearson M."/>
            <person name="Roberts A."/>
            <person name="Saif S."/>
            <person name="Shea T."/>
            <person name="Shenoy N."/>
            <person name="Sisk P."/>
            <person name="Stolte C."/>
            <person name="Sykes S."/>
            <person name="Walk T."/>
            <person name="White J."/>
            <person name="Yandava C."/>
            <person name="Haas B."/>
            <person name="Nusbaum C."/>
            <person name="Birren B."/>
        </authorList>
    </citation>
    <scope>NUCLEOTIDE SEQUENCE [LARGE SCALE GENOMIC DNA]</scope>
    <source>
        <strain evidence="4">R3-111a-1</strain>
    </source>
</reference>
<evidence type="ECO:0000313" key="3">
    <source>
        <dbReference type="EnsemblFungi" id="EJT78425"/>
    </source>
</evidence>
<dbReference type="VEuPathDB" id="FungiDB:GGTG_03526"/>
<dbReference type="HOGENOM" id="CLU_1081987_0_0_1"/>
<sequence>MQGQITAWALCWPPPPEDFAQAALALWVLVVDRCPRRARGLSDMMMPVKHSVGEACVPLAPTSHGRPLGAPDALPVHIKGASVRLNRYVWGIAWMPAGNKKGWCPMRSSAQPIATATHKTSRIQPPGRCHPASLPPSPPCGMSSDFLSSIFSVICVLYGAVITIQHMAAYEMHDGNRNNDSTGGSSSSRKEGAMVGNSQSDCWSWGRAHTRDTPLRYVSMVMCKSSDGYWATFAATKKNMKKVEELLSKDPLLVTFL</sequence>
<dbReference type="STRING" id="644352.J3NQG9"/>
<dbReference type="OrthoDB" id="21502at2759"/>
<name>J3NQG9_GAET3</name>
<reference evidence="2" key="3">
    <citation type="submission" date="2010-09" db="EMBL/GenBank/DDBJ databases">
        <title>Annotation of Gaeumannomyces graminis var. tritici R3-111a-1.</title>
        <authorList>
            <consortium name="The Broad Institute Genome Sequencing Platform"/>
            <person name="Ma L.-J."/>
            <person name="Dead R."/>
            <person name="Young S.K."/>
            <person name="Zeng Q."/>
            <person name="Gargeya S."/>
            <person name="Fitzgerald M."/>
            <person name="Haas B."/>
            <person name="Abouelleil A."/>
            <person name="Alvarado L."/>
            <person name="Arachchi H.M."/>
            <person name="Berlin A."/>
            <person name="Brown A."/>
            <person name="Chapman S.B."/>
            <person name="Chen Z."/>
            <person name="Dunbar C."/>
            <person name="Freedman E."/>
            <person name="Gearin G."/>
            <person name="Gellesch M."/>
            <person name="Goldberg J."/>
            <person name="Griggs A."/>
            <person name="Gujja S."/>
            <person name="Heiman D."/>
            <person name="Howarth C."/>
            <person name="Larson L."/>
            <person name="Lui A."/>
            <person name="MacDonald P.J.P."/>
            <person name="Mehta T."/>
            <person name="Montmayeur A."/>
            <person name="Murphy C."/>
            <person name="Neiman D."/>
            <person name="Pearson M."/>
            <person name="Priest M."/>
            <person name="Roberts A."/>
            <person name="Saif S."/>
            <person name="Shea T."/>
            <person name="Shenoy N."/>
            <person name="Sisk P."/>
            <person name="Stolte C."/>
            <person name="Sykes S."/>
            <person name="Yandava C."/>
            <person name="Wortman J."/>
            <person name="Nusbaum C."/>
            <person name="Birren B."/>
        </authorList>
    </citation>
    <scope>NUCLEOTIDE SEQUENCE</scope>
    <source>
        <strain evidence="2">R3-111a-1</strain>
    </source>
</reference>
<reference evidence="2" key="2">
    <citation type="submission" date="2010-07" db="EMBL/GenBank/DDBJ databases">
        <authorList>
            <consortium name="The Broad Institute Genome Sequencing Platform"/>
            <consortium name="Broad Institute Genome Sequencing Center for Infectious Disease"/>
            <person name="Ma L.-J."/>
            <person name="Dead R."/>
            <person name="Young S."/>
            <person name="Zeng Q."/>
            <person name="Koehrsen M."/>
            <person name="Alvarado L."/>
            <person name="Berlin A."/>
            <person name="Chapman S.B."/>
            <person name="Chen Z."/>
            <person name="Freedman E."/>
            <person name="Gellesch M."/>
            <person name="Goldberg J."/>
            <person name="Griggs A."/>
            <person name="Gujja S."/>
            <person name="Heilman E.R."/>
            <person name="Heiman D."/>
            <person name="Hepburn T."/>
            <person name="Howarth C."/>
            <person name="Jen D."/>
            <person name="Larson L."/>
            <person name="Mehta T."/>
            <person name="Neiman D."/>
            <person name="Pearson M."/>
            <person name="Roberts A."/>
            <person name="Saif S."/>
            <person name="Shea T."/>
            <person name="Shenoy N."/>
            <person name="Sisk P."/>
            <person name="Stolte C."/>
            <person name="Sykes S."/>
            <person name="Walk T."/>
            <person name="White J."/>
            <person name="Yandava C."/>
            <person name="Haas B."/>
            <person name="Nusbaum C."/>
            <person name="Birren B."/>
        </authorList>
    </citation>
    <scope>NUCLEOTIDE SEQUENCE</scope>
    <source>
        <strain evidence="2">R3-111a-1</strain>
    </source>
</reference>
<dbReference type="GeneID" id="20343984"/>
<keyword evidence="4" id="KW-1185">Reference proteome</keyword>
<accession>J3NQG9</accession>
<organism evidence="2">
    <name type="scientific">Gaeumannomyces tritici (strain R3-111a-1)</name>
    <name type="common">Wheat and barley take-all root rot fungus</name>
    <name type="synonym">Gaeumannomyces graminis var. tritici</name>
    <dbReference type="NCBI Taxonomy" id="644352"/>
    <lineage>
        <taxon>Eukaryota</taxon>
        <taxon>Fungi</taxon>
        <taxon>Dikarya</taxon>
        <taxon>Ascomycota</taxon>
        <taxon>Pezizomycotina</taxon>
        <taxon>Sordariomycetes</taxon>
        <taxon>Sordariomycetidae</taxon>
        <taxon>Magnaporthales</taxon>
        <taxon>Magnaporthaceae</taxon>
        <taxon>Gaeumannomyces</taxon>
    </lineage>
</organism>
<feature type="region of interest" description="Disordered" evidence="1">
    <location>
        <begin position="175"/>
        <end position="199"/>
    </location>
</feature>
<dbReference type="Proteomes" id="UP000006039">
    <property type="component" value="Unassembled WGS sequence"/>
</dbReference>
<reference evidence="3" key="4">
    <citation type="journal article" date="2015" name="G3 (Bethesda)">
        <title>Genome sequences of three phytopathogenic species of the Magnaporthaceae family of fungi.</title>
        <authorList>
            <person name="Okagaki L.H."/>
            <person name="Nunes C.C."/>
            <person name="Sailsbery J."/>
            <person name="Clay B."/>
            <person name="Brown D."/>
            <person name="John T."/>
            <person name="Oh Y."/>
            <person name="Young N."/>
            <person name="Fitzgerald M."/>
            <person name="Haas B.J."/>
            <person name="Zeng Q."/>
            <person name="Young S."/>
            <person name="Adiconis X."/>
            <person name="Fan L."/>
            <person name="Levin J.Z."/>
            <person name="Mitchell T.K."/>
            <person name="Okubara P.A."/>
            <person name="Farman M.L."/>
            <person name="Kohn L.M."/>
            <person name="Birren B."/>
            <person name="Ma L.-J."/>
            <person name="Dean R.A."/>
        </authorList>
    </citation>
    <scope>NUCLEOTIDE SEQUENCE</scope>
    <source>
        <strain evidence="3">R3-111a-1</strain>
    </source>
</reference>
<protein>
    <submittedName>
        <fullName evidence="2 3">Uncharacterized protein</fullName>
    </submittedName>
</protein>
<reference evidence="3" key="5">
    <citation type="submission" date="2018-04" db="UniProtKB">
        <authorList>
            <consortium name="EnsemblFungi"/>
        </authorList>
    </citation>
    <scope>IDENTIFICATION</scope>
    <source>
        <strain evidence="3">R3-111a-1</strain>
    </source>
</reference>
<evidence type="ECO:0000256" key="1">
    <source>
        <dbReference type="SAM" id="MobiDB-lite"/>
    </source>
</evidence>
<proteinExistence type="predicted"/>